<proteinExistence type="inferred from homology"/>
<dbReference type="Gene3D" id="3.20.80.10">
    <property type="entry name" value="Regulatory factor, effector binding domain"/>
    <property type="match status" value="1"/>
</dbReference>
<dbReference type="EMBL" id="JBGMDY010000004">
    <property type="protein sequence ID" value="KAL2336652.1"/>
    <property type="molecule type" value="Genomic_DNA"/>
</dbReference>
<accession>A0ABD1MLG6</accession>
<evidence type="ECO:0000313" key="4">
    <source>
        <dbReference type="Proteomes" id="UP001603857"/>
    </source>
</evidence>
<name>A0ABD1MLG6_9FABA</name>
<dbReference type="Pfam" id="PF04832">
    <property type="entry name" value="SOUL"/>
    <property type="match status" value="1"/>
</dbReference>
<evidence type="ECO:0000256" key="1">
    <source>
        <dbReference type="ARBA" id="ARBA00009817"/>
    </source>
</evidence>
<organism evidence="3 4">
    <name type="scientific">Flemingia macrophylla</name>
    <dbReference type="NCBI Taxonomy" id="520843"/>
    <lineage>
        <taxon>Eukaryota</taxon>
        <taxon>Viridiplantae</taxon>
        <taxon>Streptophyta</taxon>
        <taxon>Embryophyta</taxon>
        <taxon>Tracheophyta</taxon>
        <taxon>Spermatophyta</taxon>
        <taxon>Magnoliopsida</taxon>
        <taxon>eudicotyledons</taxon>
        <taxon>Gunneridae</taxon>
        <taxon>Pentapetalae</taxon>
        <taxon>rosids</taxon>
        <taxon>fabids</taxon>
        <taxon>Fabales</taxon>
        <taxon>Fabaceae</taxon>
        <taxon>Papilionoideae</taxon>
        <taxon>50 kb inversion clade</taxon>
        <taxon>NPAAA clade</taxon>
        <taxon>indigoferoid/millettioid clade</taxon>
        <taxon>Phaseoleae</taxon>
        <taxon>Flemingia</taxon>
    </lineage>
</organism>
<dbReference type="InterPro" id="IPR006917">
    <property type="entry name" value="SOUL_heme-bd"/>
</dbReference>
<protein>
    <submittedName>
        <fullName evidence="3">Uncharacterized protein</fullName>
    </submittedName>
</protein>
<dbReference type="SUPFAM" id="SSF55136">
    <property type="entry name" value="Probable bacterial effector-binding domain"/>
    <property type="match status" value="1"/>
</dbReference>
<evidence type="ECO:0000313" key="3">
    <source>
        <dbReference type="EMBL" id="KAL2336652.1"/>
    </source>
</evidence>
<sequence length="329" mass="35604">MAAPVAMEVSVSGGKSSFVVSFYLPEVNQANPPSTNSVNVQRWKTTYTAVREFGGFVIVVVVAKQVAALNASIVGEPVLKVTFKTDSPTIDFKSLQKIFIFPPSVLIPLLPKKPLSLDSKHTRKPTSPPSLPMTQEEAPLPLPLTPPATQTHEPPSTHPATLPHPQRTQQPTPSPRHNNSSGAPPPPPPRWRSSPPRARDATTTSPGSYDASSASPPATQQQRGHLPTRGRCNNSLPPLSRPDVAAAGPRPRDTAIIPPPAQDATHLPTTSRTNPPLSAMHLPATQTGAHFATVRTVAKRKLRRLPNRRKVGRHQRILRRLTKPLHKPS</sequence>
<comment type="caution">
    <text evidence="3">The sequence shown here is derived from an EMBL/GenBank/DDBJ whole genome shotgun (WGS) entry which is preliminary data.</text>
</comment>
<feature type="region of interest" description="Disordered" evidence="2">
    <location>
        <begin position="115"/>
        <end position="276"/>
    </location>
</feature>
<comment type="similarity">
    <text evidence="1">Belongs to the HEBP family.</text>
</comment>
<feature type="compositionally biased region" description="Polar residues" evidence="2">
    <location>
        <begin position="267"/>
        <end position="276"/>
    </location>
</feature>
<keyword evidence="4" id="KW-1185">Reference proteome</keyword>
<dbReference type="AlphaFoldDB" id="A0ABD1MLG6"/>
<dbReference type="InterPro" id="IPR011256">
    <property type="entry name" value="Reg_factor_effector_dom_sf"/>
</dbReference>
<evidence type="ECO:0000256" key="2">
    <source>
        <dbReference type="SAM" id="MobiDB-lite"/>
    </source>
</evidence>
<feature type="compositionally biased region" description="Polar residues" evidence="2">
    <location>
        <begin position="201"/>
        <end position="223"/>
    </location>
</feature>
<dbReference type="Proteomes" id="UP001603857">
    <property type="component" value="Unassembled WGS sequence"/>
</dbReference>
<feature type="compositionally biased region" description="Low complexity" evidence="2">
    <location>
        <begin position="163"/>
        <end position="182"/>
    </location>
</feature>
<reference evidence="3 4" key="1">
    <citation type="submission" date="2024-08" db="EMBL/GenBank/DDBJ databases">
        <title>Insights into the chromosomal genome structure of Flemingia macrophylla.</title>
        <authorList>
            <person name="Ding Y."/>
            <person name="Zhao Y."/>
            <person name="Bi W."/>
            <person name="Wu M."/>
            <person name="Zhao G."/>
            <person name="Gong Y."/>
            <person name="Li W."/>
            <person name="Zhang P."/>
        </authorList>
    </citation>
    <scope>NUCLEOTIDE SEQUENCE [LARGE SCALE GENOMIC DNA]</scope>
    <source>
        <strain evidence="3">DYQJB</strain>
        <tissue evidence="3">Leaf</tissue>
    </source>
</reference>
<gene>
    <name evidence="3" type="ORF">Fmac_011098</name>
</gene>